<sequence length="595" mass="67629">MPRLILFLLSSLLLPAALAGHAIALGYTPKYPAGFAHFDYVNPDAPRGGSLQLPNPDRRTSFDSFNPFIIKGTSAAGLTALMFESLMTSSDDEPASSYGLLADDVSVAADELSVTFRVNRAARFSNGDPVLAADVKFSFDTLVSTKASPQFRAMLVDVKRVRLLDMHRLRFEFGRRNPELPLIIGSLPVFSRKWGGGKPIDRIAWDKPIASGPYLIESYQNGRQLTYRRNPAYWGTALPTRRGMFNFERITYRYYKDEVARLEAFKAGEFDFIVENSAKNWVRQYLGPKFRSGELIKSSFRHYNTAGMQGFILNTRRPQFADPRVRRALGLALDFEWMNRQFFYGQYTRLNSYWANSELTASGLPGPDELKLLEPLRGKLSPEVFGPAREPSDTTPPHSLRANLLEARELLRQAGWTYRDGALRNAAGKPFEFEFMDDSGPMLRVFLALARNLEKLGIRGTPRTVDYALYQRRMDDFDFDMTTLRFPDSQSPGNELYDYFSSKAAGTKGTGNFMGVRDPAVDRLIDAVVASEDRAQRVTAVRALDRVLRQGDYVIPHWYSAEHRVAYTRRMDHPQNLPRYYSAEPWMVATWWIKP</sequence>
<feature type="signal peptide" evidence="2">
    <location>
        <begin position="1"/>
        <end position="19"/>
    </location>
</feature>
<dbReference type="PIRSF" id="PIRSF002741">
    <property type="entry name" value="MppA"/>
    <property type="match status" value="1"/>
</dbReference>
<feature type="chain" id="PRO_5020813649" evidence="2">
    <location>
        <begin position="20"/>
        <end position="595"/>
    </location>
</feature>
<evidence type="ECO:0000313" key="5">
    <source>
        <dbReference type="Proteomes" id="UP000310016"/>
    </source>
</evidence>
<accession>A0A4U0QBS4</accession>
<keyword evidence="1 2" id="KW-0732">Signal</keyword>
<dbReference type="GO" id="GO:0030288">
    <property type="term" value="C:outer membrane-bounded periplasmic space"/>
    <property type="evidence" value="ECO:0007669"/>
    <property type="project" value="TreeGrafter"/>
</dbReference>
<dbReference type="EMBL" id="SUMF01000001">
    <property type="protein sequence ID" value="TJZ78841.1"/>
    <property type="molecule type" value="Genomic_DNA"/>
</dbReference>
<dbReference type="Pfam" id="PF00496">
    <property type="entry name" value="SBP_bac_5"/>
    <property type="match status" value="1"/>
</dbReference>
<dbReference type="GO" id="GO:0015833">
    <property type="term" value="P:peptide transport"/>
    <property type="evidence" value="ECO:0007669"/>
    <property type="project" value="TreeGrafter"/>
</dbReference>
<dbReference type="GO" id="GO:0043190">
    <property type="term" value="C:ATP-binding cassette (ABC) transporter complex"/>
    <property type="evidence" value="ECO:0007669"/>
    <property type="project" value="InterPro"/>
</dbReference>
<dbReference type="GO" id="GO:0042884">
    <property type="term" value="P:microcin transport"/>
    <property type="evidence" value="ECO:0007669"/>
    <property type="project" value="TreeGrafter"/>
</dbReference>
<evidence type="ECO:0000256" key="1">
    <source>
        <dbReference type="ARBA" id="ARBA00022729"/>
    </source>
</evidence>
<proteinExistence type="predicted"/>
<dbReference type="PANTHER" id="PTHR30290">
    <property type="entry name" value="PERIPLASMIC BINDING COMPONENT OF ABC TRANSPORTER"/>
    <property type="match status" value="1"/>
</dbReference>
<name>A0A4U0QBS4_9NEIS</name>
<evidence type="ECO:0000256" key="2">
    <source>
        <dbReference type="SAM" id="SignalP"/>
    </source>
</evidence>
<feature type="domain" description="Solute-binding protein family 5" evidence="3">
    <location>
        <begin position="99"/>
        <end position="505"/>
    </location>
</feature>
<dbReference type="CDD" id="cd08497">
    <property type="entry name" value="MbnE-like"/>
    <property type="match status" value="1"/>
</dbReference>
<reference evidence="4 5" key="1">
    <citation type="submission" date="2019-04" db="EMBL/GenBank/DDBJ databases">
        <title>Chitiniphilus eburnea sp. nov., a novel chitinolytic bacterium isolated from aquaculture sludge.</title>
        <authorList>
            <person name="Sheng M."/>
        </authorList>
    </citation>
    <scope>NUCLEOTIDE SEQUENCE [LARGE SCALE GENOMIC DNA]</scope>
    <source>
        <strain evidence="4 5">HX-2-15</strain>
    </source>
</reference>
<dbReference type="Gene3D" id="3.10.105.10">
    <property type="entry name" value="Dipeptide-binding Protein, Domain 3"/>
    <property type="match status" value="1"/>
</dbReference>
<keyword evidence="5" id="KW-1185">Reference proteome</keyword>
<evidence type="ECO:0000313" key="4">
    <source>
        <dbReference type="EMBL" id="TJZ78841.1"/>
    </source>
</evidence>
<dbReference type="Proteomes" id="UP000310016">
    <property type="component" value="Unassembled WGS sequence"/>
</dbReference>
<dbReference type="InterPro" id="IPR039424">
    <property type="entry name" value="SBP_5"/>
</dbReference>
<dbReference type="OrthoDB" id="9801799at2"/>
<dbReference type="AlphaFoldDB" id="A0A4U0QBS4"/>
<evidence type="ECO:0000259" key="3">
    <source>
        <dbReference type="Pfam" id="PF00496"/>
    </source>
</evidence>
<gene>
    <name evidence="4" type="ORF">FAZ21_00715</name>
</gene>
<protein>
    <submittedName>
        <fullName evidence="4">ABC transporter substrate-binding protein</fullName>
    </submittedName>
</protein>
<dbReference type="InterPro" id="IPR030678">
    <property type="entry name" value="Peptide/Ni-bd"/>
</dbReference>
<dbReference type="Gene3D" id="3.40.190.10">
    <property type="entry name" value="Periplasmic binding protein-like II"/>
    <property type="match status" value="1"/>
</dbReference>
<organism evidence="4 5">
    <name type="scientific">Chitiniphilus eburneus</name>
    <dbReference type="NCBI Taxonomy" id="2571148"/>
    <lineage>
        <taxon>Bacteria</taxon>
        <taxon>Pseudomonadati</taxon>
        <taxon>Pseudomonadota</taxon>
        <taxon>Betaproteobacteria</taxon>
        <taxon>Neisseriales</taxon>
        <taxon>Chitinibacteraceae</taxon>
        <taxon>Chitiniphilus</taxon>
    </lineage>
</organism>
<dbReference type="PANTHER" id="PTHR30290:SF64">
    <property type="entry name" value="ABC TRANSPORTER PERIPLASMIC BINDING PROTEIN"/>
    <property type="match status" value="1"/>
</dbReference>
<dbReference type="SUPFAM" id="SSF53850">
    <property type="entry name" value="Periplasmic binding protein-like II"/>
    <property type="match status" value="1"/>
</dbReference>
<dbReference type="InterPro" id="IPR000914">
    <property type="entry name" value="SBP_5_dom"/>
</dbReference>
<dbReference type="GO" id="GO:1904680">
    <property type="term" value="F:peptide transmembrane transporter activity"/>
    <property type="evidence" value="ECO:0007669"/>
    <property type="project" value="TreeGrafter"/>
</dbReference>
<comment type="caution">
    <text evidence="4">The sequence shown here is derived from an EMBL/GenBank/DDBJ whole genome shotgun (WGS) entry which is preliminary data.</text>
</comment>
<dbReference type="RefSeq" id="WP_136771356.1">
    <property type="nucleotide sequence ID" value="NZ_CP156074.1"/>
</dbReference>